<feature type="transmembrane region" description="Helical" evidence="1">
    <location>
        <begin position="80"/>
        <end position="102"/>
    </location>
</feature>
<keyword evidence="1" id="KW-0812">Transmembrane</keyword>
<keyword evidence="1" id="KW-0472">Membrane</keyword>
<dbReference type="EMBL" id="CP064795">
    <property type="protein sequence ID" value="QPG05622.1"/>
    <property type="molecule type" value="Genomic_DNA"/>
</dbReference>
<evidence type="ECO:0000313" key="2">
    <source>
        <dbReference type="EMBL" id="QPG05622.1"/>
    </source>
</evidence>
<dbReference type="RefSeq" id="WP_195810708.1">
    <property type="nucleotide sequence ID" value="NZ_CP064795.1"/>
</dbReference>
<dbReference type="AlphaFoldDB" id="A0A7S9DX67"/>
<gene>
    <name evidence="2" type="ORF">IT774_16320</name>
</gene>
<evidence type="ECO:0000313" key="3">
    <source>
        <dbReference type="Proteomes" id="UP000595095"/>
    </source>
</evidence>
<accession>A0A7S9DX67</accession>
<organism evidence="2 3">
    <name type="scientific">Salinimonas marina</name>
    <dbReference type="NCBI Taxonomy" id="2785918"/>
    <lineage>
        <taxon>Bacteria</taxon>
        <taxon>Pseudomonadati</taxon>
        <taxon>Pseudomonadota</taxon>
        <taxon>Gammaproteobacteria</taxon>
        <taxon>Alteromonadales</taxon>
        <taxon>Alteromonadaceae</taxon>
        <taxon>Alteromonas/Salinimonas group</taxon>
        <taxon>Salinimonas</taxon>
    </lineage>
</organism>
<dbReference type="KEGG" id="smaa:IT774_16320"/>
<proteinExistence type="predicted"/>
<feature type="transmembrane region" description="Helical" evidence="1">
    <location>
        <begin position="12"/>
        <end position="30"/>
    </location>
</feature>
<dbReference type="InterPro" id="IPR018687">
    <property type="entry name" value="DUF2177_membr"/>
</dbReference>
<feature type="transmembrane region" description="Helical" evidence="1">
    <location>
        <begin position="50"/>
        <end position="68"/>
    </location>
</feature>
<name>A0A7S9DX67_9ALTE</name>
<reference evidence="2 3" key="1">
    <citation type="submission" date="2020-11" db="EMBL/GenBank/DDBJ databases">
        <title>Complete genome sequence for Salinimonas sp. strain G2-b.</title>
        <authorList>
            <person name="Park S.-J."/>
        </authorList>
    </citation>
    <scope>NUCLEOTIDE SEQUENCE [LARGE SCALE GENOMIC DNA]</scope>
    <source>
        <strain evidence="2 3">G2-b</strain>
    </source>
</reference>
<evidence type="ECO:0000256" key="1">
    <source>
        <dbReference type="SAM" id="Phobius"/>
    </source>
</evidence>
<keyword evidence="3" id="KW-1185">Reference proteome</keyword>
<protein>
    <submittedName>
        <fullName evidence="2">DUF2177 family protein</fullName>
    </submittedName>
</protein>
<keyword evidence="1" id="KW-1133">Transmembrane helix</keyword>
<dbReference type="Pfam" id="PF09945">
    <property type="entry name" value="DUF2177"/>
    <property type="match status" value="1"/>
</dbReference>
<sequence>MTTKTSTFGATYLSVLIAFGILDGLWLGVVARPRYMEAFAGLLRDPFITWPWLTFYLLYGLAVVMLAVRPARYRPVGAAAANGFILGATAYGTYNLTAYSIIAGWPLGMSIVDWVWGAFVTTILAAVGAWTAKRKQPPA</sequence>
<dbReference type="Proteomes" id="UP000595095">
    <property type="component" value="Chromosome"/>
</dbReference>
<feature type="transmembrane region" description="Helical" evidence="1">
    <location>
        <begin position="114"/>
        <end position="132"/>
    </location>
</feature>